<proteinExistence type="predicted"/>
<dbReference type="AlphaFoldDB" id="A0A1S3XBB3"/>
<reference evidence="1" key="1">
    <citation type="submission" date="2025-08" db="UniProtKB">
        <authorList>
            <consortium name="RefSeq"/>
        </authorList>
    </citation>
    <scope>IDENTIFICATION</scope>
</reference>
<dbReference type="OrthoDB" id="1731766at2759"/>
<protein>
    <submittedName>
        <fullName evidence="1">Uncharacterized mitochondrial protein AtMg00810-like</fullName>
    </submittedName>
</protein>
<gene>
    <name evidence="1" type="primary">LOC107763274</name>
</gene>
<dbReference type="CDD" id="cd09272">
    <property type="entry name" value="RNase_HI_RT_Ty1"/>
    <property type="match status" value="1"/>
</dbReference>
<accession>A0A1S3XBB3</accession>
<dbReference type="PANTHER" id="PTHR11439:SF464">
    <property type="entry name" value="REVERSE TRANSCRIPTASE TY1_COPIA-TYPE DOMAIN-CONTAINING PROTEIN"/>
    <property type="match status" value="1"/>
</dbReference>
<dbReference type="KEGG" id="nta:107763274"/>
<sequence length="135" mass="15013">MHAPKKSHYEKALHVVNYVKNHPELGLLMSSTSAEDIVAYCDSDWASCPMSWKSVTGFCIKLGASHISWKAKKKSTISRSSVEAKYRSMEHTVAELIWLKGLLKELQVNVKMPMELYCPGFAIAVIAEMGGSSHL</sequence>
<dbReference type="PANTHER" id="PTHR11439">
    <property type="entry name" value="GAG-POL-RELATED RETROTRANSPOSON"/>
    <property type="match status" value="1"/>
</dbReference>
<evidence type="ECO:0000313" key="1">
    <source>
        <dbReference type="RefSeq" id="XP_016437230.1"/>
    </source>
</evidence>
<organism evidence="1">
    <name type="scientific">Nicotiana tabacum</name>
    <name type="common">Common tobacco</name>
    <dbReference type="NCBI Taxonomy" id="4097"/>
    <lineage>
        <taxon>Eukaryota</taxon>
        <taxon>Viridiplantae</taxon>
        <taxon>Streptophyta</taxon>
        <taxon>Embryophyta</taxon>
        <taxon>Tracheophyta</taxon>
        <taxon>Spermatophyta</taxon>
        <taxon>Magnoliopsida</taxon>
        <taxon>eudicotyledons</taxon>
        <taxon>Gunneridae</taxon>
        <taxon>Pentapetalae</taxon>
        <taxon>asterids</taxon>
        <taxon>lamiids</taxon>
        <taxon>Solanales</taxon>
        <taxon>Solanaceae</taxon>
        <taxon>Nicotianoideae</taxon>
        <taxon>Nicotianeae</taxon>
        <taxon>Nicotiana</taxon>
    </lineage>
</organism>
<name>A0A1S3XBB3_TOBAC</name>
<dbReference type="RefSeq" id="XP_016437230.1">
    <property type="nucleotide sequence ID" value="XM_016581744.1"/>
</dbReference>
<dbReference type="PaxDb" id="4097-A0A1S3XBB3"/>
<dbReference type="STRING" id="4097.A0A1S3XBB3"/>